<evidence type="ECO:0000313" key="3">
    <source>
        <dbReference type="Proteomes" id="UP000281553"/>
    </source>
</evidence>
<sequence length="99" mass="11206">MTLSLKHYDVFLVFRPEDIFWDRNAAQLNSSDANLHILNLDRFGNCGVLLFHIWAGSPHVTRWSEDPFSLGAYTAGEPDSGDQDRRAYAESLPLDVSHT</sequence>
<organism evidence="2 3">
    <name type="scientific">Dibothriocephalus latus</name>
    <name type="common">Fish tapeworm</name>
    <name type="synonym">Diphyllobothrium latum</name>
    <dbReference type="NCBI Taxonomy" id="60516"/>
    <lineage>
        <taxon>Eukaryota</taxon>
        <taxon>Metazoa</taxon>
        <taxon>Spiralia</taxon>
        <taxon>Lophotrochozoa</taxon>
        <taxon>Platyhelminthes</taxon>
        <taxon>Cestoda</taxon>
        <taxon>Eucestoda</taxon>
        <taxon>Diphyllobothriidea</taxon>
        <taxon>Diphyllobothriidae</taxon>
        <taxon>Dibothriocephalus</taxon>
    </lineage>
</organism>
<protein>
    <submittedName>
        <fullName evidence="2">Uncharacterized protein</fullName>
    </submittedName>
</protein>
<keyword evidence="3" id="KW-1185">Reference proteome</keyword>
<evidence type="ECO:0000313" key="2">
    <source>
        <dbReference type="EMBL" id="VDN35948.1"/>
    </source>
</evidence>
<evidence type="ECO:0000256" key="1">
    <source>
        <dbReference type="SAM" id="MobiDB-lite"/>
    </source>
</evidence>
<name>A0A3P7NK31_DIBLA</name>
<proteinExistence type="predicted"/>
<dbReference type="AlphaFoldDB" id="A0A3P7NK31"/>
<dbReference type="OrthoDB" id="6254623at2759"/>
<dbReference type="Proteomes" id="UP000281553">
    <property type="component" value="Unassembled WGS sequence"/>
</dbReference>
<gene>
    <name evidence="2" type="ORF">DILT_LOCUS16906</name>
</gene>
<reference evidence="2 3" key="1">
    <citation type="submission" date="2018-11" db="EMBL/GenBank/DDBJ databases">
        <authorList>
            <consortium name="Pathogen Informatics"/>
        </authorList>
    </citation>
    <scope>NUCLEOTIDE SEQUENCE [LARGE SCALE GENOMIC DNA]</scope>
</reference>
<dbReference type="EMBL" id="UYRU01087968">
    <property type="protein sequence ID" value="VDN35948.1"/>
    <property type="molecule type" value="Genomic_DNA"/>
</dbReference>
<accession>A0A3P7NK31</accession>
<feature type="region of interest" description="Disordered" evidence="1">
    <location>
        <begin position="74"/>
        <end position="99"/>
    </location>
</feature>